<feature type="signal peptide" evidence="2">
    <location>
        <begin position="1"/>
        <end position="20"/>
    </location>
</feature>
<accession>A0A4Q2D822</accession>
<feature type="chain" id="PRO_5020752975" evidence="2">
    <location>
        <begin position="21"/>
        <end position="206"/>
    </location>
</feature>
<dbReference type="AlphaFoldDB" id="A0A4Q2D822"/>
<evidence type="ECO:0000313" key="4">
    <source>
        <dbReference type="Proteomes" id="UP000290288"/>
    </source>
</evidence>
<sequence>MRYSSLTLLTVGAVASQVAGGVIEARSSLEFIFKRQLGTTIVCQTTDCLCTSSVASSLGRCVNCYYAESPTTAVFTAANELITSYGTACEGVPGLPPVSLTTSPGGVGSTTTSPSTTRDVVTPTATPGITGPITTIEPPVSRTTIRPTTTADGAATTVTAPNSNSGNSGNNGGGLPGLSGSGAQSLSAGVYPAVMVVAFALGAFAL</sequence>
<evidence type="ECO:0000256" key="2">
    <source>
        <dbReference type="SAM" id="SignalP"/>
    </source>
</evidence>
<feature type="region of interest" description="Disordered" evidence="1">
    <location>
        <begin position="97"/>
        <end position="176"/>
    </location>
</feature>
<dbReference type="EMBL" id="SDEE01000677">
    <property type="protein sequence ID" value="RXW14594.1"/>
    <property type="molecule type" value="Genomic_DNA"/>
</dbReference>
<dbReference type="Proteomes" id="UP000290288">
    <property type="component" value="Unassembled WGS sequence"/>
</dbReference>
<reference evidence="3 4" key="1">
    <citation type="submission" date="2019-01" db="EMBL/GenBank/DDBJ databases">
        <title>Draft genome sequence of Psathyrella aberdarensis IHI B618.</title>
        <authorList>
            <person name="Buettner E."/>
            <person name="Kellner H."/>
        </authorList>
    </citation>
    <scope>NUCLEOTIDE SEQUENCE [LARGE SCALE GENOMIC DNA]</scope>
    <source>
        <strain evidence="3 4">IHI B618</strain>
    </source>
</reference>
<feature type="compositionally biased region" description="Low complexity" evidence="1">
    <location>
        <begin position="101"/>
        <end position="139"/>
    </location>
</feature>
<keyword evidence="4" id="KW-1185">Reference proteome</keyword>
<evidence type="ECO:0000313" key="3">
    <source>
        <dbReference type="EMBL" id="RXW14594.1"/>
    </source>
</evidence>
<comment type="caution">
    <text evidence="3">The sequence shown here is derived from an EMBL/GenBank/DDBJ whole genome shotgun (WGS) entry which is preliminary data.</text>
</comment>
<name>A0A4Q2D822_9AGAR</name>
<gene>
    <name evidence="3" type="ORF">EST38_g11259</name>
</gene>
<evidence type="ECO:0000256" key="1">
    <source>
        <dbReference type="SAM" id="MobiDB-lite"/>
    </source>
</evidence>
<protein>
    <submittedName>
        <fullName evidence="3">Uncharacterized protein</fullName>
    </submittedName>
</protein>
<organism evidence="3 4">
    <name type="scientific">Candolleomyces aberdarensis</name>
    <dbReference type="NCBI Taxonomy" id="2316362"/>
    <lineage>
        <taxon>Eukaryota</taxon>
        <taxon>Fungi</taxon>
        <taxon>Dikarya</taxon>
        <taxon>Basidiomycota</taxon>
        <taxon>Agaricomycotina</taxon>
        <taxon>Agaricomycetes</taxon>
        <taxon>Agaricomycetidae</taxon>
        <taxon>Agaricales</taxon>
        <taxon>Agaricineae</taxon>
        <taxon>Psathyrellaceae</taxon>
        <taxon>Candolleomyces</taxon>
    </lineage>
</organism>
<dbReference type="OrthoDB" id="3062033at2759"/>
<keyword evidence="2" id="KW-0732">Signal</keyword>
<feature type="compositionally biased region" description="Low complexity" evidence="1">
    <location>
        <begin position="148"/>
        <end position="168"/>
    </location>
</feature>
<proteinExistence type="predicted"/>